<dbReference type="GO" id="GO:0016020">
    <property type="term" value="C:membrane"/>
    <property type="evidence" value="ECO:0007669"/>
    <property type="project" value="UniProtKB-SubCell"/>
</dbReference>
<evidence type="ECO:0000313" key="9">
    <source>
        <dbReference type="Proteomes" id="UP000234420"/>
    </source>
</evidence>
<keyword evidence="3" id="KW-0378">Hydrolase</keyword>
<evidence type="ECO:0000313" key="8">
    <source>
        <dbReference type="EMBL" id="PLC59107.1"/>
    </source>
</evidence>
<evidence type="ECO:0000256" key="3">
    <source>
        <dbReference type="ARBA" id="ARBA00022801"/>
    </source>
</evidence>
<dbReference type="RefSeq" id="WP_101767774.1">
    <property type="nucleotide sequence ID" value="NZ_BPPU01000002.1"/>
</dbReference>
<feature type="domain" description="Dynamin N-terminal" evidence="7">
    <location>
        <begin position="43"/>
        <end position="198"/>
    </location>
</feature>
<evidence type="ECO:0000256" key="2">
    <source>
        <dbReference type="ARBA" id="ARBA00022741"/>
    </source>
</evidence>
<name>A0A2N4UVS2_9GAMM</name>
<proteinExistence type="predicted"/>
<dbReference type="InterPro" id="IPR027417">
    <property type="entry name" value="P-loop_NTPase"/>
</dbReference>
<keyword evidence="5" id="KW-0472">Membrane</keyword>
<reference evidence="8 9" key="1">
    <citation type="journal article" date="2018" name="Syst. Appl. Microbiol.">
        <title>Photobacterium carnosum sp. nov., isolated from spoiled modified atmosphere packaged poultry meat.</title>
        <authorList>
            <person name="Hilgarth M."/>
            <person name="Fuertes S."/>
            <person name="Ehrmann M."/>
            <person name="Vogel R.F."/>
        </authorList>
    </citation>
    <scope>NUCLEOTIDE SEQUENCE [LARGE SCALE GENOMIC DNA]</scope>
    <source>
        <strain evidence="8 9">TMW 2.2021</strain>
    </source>
</reference>
<dbReference type="Proteomes" id="UP000234420">
    <property type="component" value="Unassembled WGS sequence"/>
</dbReference>
<gene>
    <name evidence="8" type="ORF">CIK00_04770</name>
</gene>
<protein>
    <recommendedName>
        <fullName evidence="7">Dynamin N-terminal domain-containing protein</fullName>
    </recommendedName>
</protein>
<dbReference type="PANTHER" id="PTHR10465">
    <property type="entry name" value="TRANSMEMBRANE GTPASE FZO1"/>
    <property type="match status" value="1"/>
</dbReference>
<dbReference type="Gene3D" id="3.40.50.300">
    <property type="entry name" value="P-loop containing nucleotide triphosphate hydrolases"/>
    <property type="match status" value="1"/>
</dbReference>
<dbReference type="GO" id="GO:0005525">
    <property type="term" value="F:GTP binding"/>
    <property type="evidence" value="ECO:0007669"/>
    <property type="project" value="UniProtKB-KW"/>
</dbReference>
<dbReference type="GO" id="GO:0003924">
    <property type="term" value="F:GTPase activity"/>
    <property type="evidence" value="ECO:0007669"/>
    <property type="project" value="InterPro"/>
</dbReference>
<feature type="coiled-coil region" evidence="6">
    <location>
        <begin position="482"/>
        <end position="535"/>
    </location>
</feature>
<keyword evidence="6" id="KW-0175">Coiled coil</keyword>
<dbReference type="InterPro" id="IPR027094">
    <property type="entry name" value="Mitofusin_fam"/>
</dbReference>
<evidence type="ECO:0000259" key="7">
    <source>
        <dbReference type="Pfam" id="PF00350"/>
    </source>
</evidence>
<dbReference type="AlphaFoldDB" id="A0A2N4UVS2"/>
<dbReference type="EMBL" id="NPIB01000003">
    <property type="protein sequence ID" value="PLC59107.1"/>
    <property type="molecule type" value="Genomic_DNA"/>
</dbReference>
<evidence type="ECO:0000256" key="6">
    <source>
        <dbReference type="SAM" id="Coils"/>
    </source>
</evidence>
<keyword evidence="2" id="KW-0547">Nucleotide-binding</keyword>
<dbReference type="InterPro" id="IPR045063">
    <property type="entry name" value="Dynamin_N"/>
</dbReference>
<dbReference type="PANTHER" id="PTHR10465:SF0">
    <property type="entry name" value="SARCALUMENIN"/>
    <property type="match status" value="1"/>
</dbReference>
<dbReference type="Pfam" id="PF00350">
    <property type="entry name" value="Dynamin_N"/>
    <property type="match status" value="1"/>
</dbReference>
<keyword evidence="9" id="KW-1185">Reference proteome</keyword>
<organism evidence="8 9">
    <name type="scientific">Photobacterium carnosum</name>
    <dbReference type="NCBI Taxonomy" id="2023717"/>
    <lineage>
        <taxon>Bacteria</taxon>
        <taxon>Pseudomonadati</taxon>
        <taxon>Pseudomonadota</taxon>
        <taxon>Gammaproteobacteria</taxon>
        <taxon>Vibrionales</taxon>
        <taxon>Vibrionaceae</taxon>
        <taxon>Photobacterium</taxon>
    </lineage>
</organism>
<evidence type="ECO:0000256" key="1">
    <source>
        <dbReference type="ARBA" id="ARBA00004370"/>
    </source>
</evidence>
<comment type="caution">
    <text evidence="8">The sequence shown here is derived from an EMBL/GenBank/DDBJ whole genome shotgun (WGS) entry which is preliminary data.</text>
</comment>
<keyword evidence="4" id="KW-0342">GTP-binding</keyword>
<evidence type="ECO:0000256" key="4">
    <source>
        <dbReference type="ARBA" id="ARBA00023134"/>
    </source>
</evidence>
<evidence type="ECO:0000256" key="5">
    <source>
        <dbReference type="ARBA" id="ARBA00023136"/>
    </source>
</evidence>
<accession>A0A2N4UVS2</accession>
<comment type="subcellular location">
    <subcellularLocation>
        <location evidence="1">Membrane</location>
    </subcellularLocation>
</comment>
<dbReference type="SUPFAM" id="SSF52540">
    <property type="entry name" value="P-loop containing nucleoside triphosphate hydrolases"/>
    <property type="match status" value="1"/>
</dbReference>
<sequence>MEISWLTPQSLSQIQRLTQYYGSEEQLNAIITAHNEFKVRLPLVGAFSAGKSTLLNAFLGEKLLAVQVNPETCLATEIHYGATETIQLMNEVGVVCQLNREQLKNQEFPIKNNKLTHWVDIAIPHSELQKVPELVLVDMPGWESGIAQHGQAIDGYVNRSGAYCLVVSAEEGDLRESLKRLLAELKIYQMPVVLIITKCDKRLPEDIPALKEKITQSVTDVLGEAPIDVITIAARKKNITGFAPAIERVNGKADVIYKNSVGTQFVNWLNSAAQQINVLLNQDNLTLEQSRQECAQIPEELAALKVQLQQLAQQIDEIVPICSDAINRNMQSALASQLDSLTRSALRGGDIDGIVGSALRQAFLSGVEQDFKPRITRTIKAFQNINDLAPSAINIQSDFQASPQGESYSGIFNQGVALAIAKVLSLIPVLKPFSLIIHGLASIFMSNTEQQYRQEQQQEEAKQYVLNTLIPQILNQTQSTVSNNLNQLADQIKQELNQETERNAAEKQRALETLQQNLQKNEAEYQAQCQQYNEDLVIATDLLEQCKG</sequence>